<reference evidence="2 3" key="1">
    <citation type="submission" date="2018-06" db="EMBL/GenBank/DDBJ databases">
        <title>Genomic Encyclopedia of Type Strains, Phase IV (KMG-IV): sequencing the most valuable type-strain genomes for metagenomic binning, comparative biology and taxonomic classification.</title>
        <authorList>
            <person name="Goeker M."/>
        </authorList>
    </citation>
    <scope>NUCLEOTIDE SEQUENCE [LARGE SCALE GENOMIC DNA]</scope>
    <source>
        <strain evidence="2 3">DSM 22112</strain>
    </source>
</reference>
<dbReference type="PANTHER" id="PTHR35146">
    <property type="entry name" value="UPF0178 PROTEIN YAII"/>
    <property type="match status" value="1"/>
</dbReference>
<keyword evidence="3" id="KW-1185">Reference proteome</keyword>
<dbReference type="PANTHER" id="PTHR35146:SF1">
    <property type="entry name" value="UPF0178 PROTEIN YAII"/>
    <property type="match status" value="1"/>
</dbReference>
<evidence type="ECO:0000313" key="3">
    <source>
        <dbReference type="Proteomes" id="UP000253490"/>
    </source>
</evidence>
<dbReference type="Pfam" id="PF02639">
    <property type="entry name" value="DUF188"/>
    <property type="match status" value="1"/>
</dbReference>
<sequence length="149" mass="17374">MRILVDGDACPVKKEIKKISLKYSIDVIYYTSVSHYTFDKLFHNTIYLDNEAQEVDIRIINDITKEDLLITDDYGLACATLEKCKAVLSSSGNIYTKDNIELLLFQRHLAQLARKKREKVSNKKKRNEEADEHFYQILKTVVEKEIDNK</sequence>
<dbReference type="AlphaFoldDB" id="A0A366ID33"/>
<dbReference type="InterPro" id="IPR003791">
    <property type="entry name" value="UPF0178"/>
</dbReference>
<accession>A0A366ID33</accession>
<proteinExistence type="inferred from homology"/>
<organism evidence="2 3">
    <name type="scientific">Alkalibaculum bacchi</name>
    <dbReference type="NCBI Taxonomy" id="645887"/>
    <lineage>
        <taxon>Bacteria</taxon>
        <taxon>Bacillati</taxon>
        <taxon>Bacillota</taxon>
        <taxon>Clostridia</taxon>
        <taxon>Eubacteriales</taxon>
        <taxon>Eubacteriaceae</taxon>
        <taxon>Alkalibaculum</taxon>
    </lineage>
</organism>
<dbReference type="OrthoDB" id="9798918at2"/>
<evidence type="ECO:0000313" key="2">
    <source>
        <dbReference type="EMBL" id="RBP68895.1"/>
    </source>
</evidence>
<comment type="similarity">
    <text evidence="1">Belongs to the UPF0178 family.</text>
</comment>
<gene>
    <name evidence="2" type="ORF">DES36_10235</name>
</gene>
<evidence type="ECO:0000256" key="1">
    <source>
        <dbReference type="ARBA" id="ARBA00008522"/>
    </source>
</evidence>
<dbReference type="RefSeq" id="WP_113919469.1">
    <property type="nucleotide sequence ID" value="NZ_QNRX01000002.1"/>
</dbReference>
<name>A0A366ID33_9FIRM</name>
<dbReference type="Proteomes" id="UP000253490">
    <property type="component" value="Unassembled WGS sequence"/>
</dbReference>
<protein>
    <submittedName>
        <fullName evidence="2">Uncharacterized protein</fullName>
    </submittedName>
</protein>
<comment type="caution">
    <text evidence="2">The sequence shown here is derived from an EMBL/GenBank/DDBJ whole genome shotgun (WGS) entry which is preliminary data.</text>
</comment>
<dbReference type="EMBL" id="QNRX01000002">
    <property type="protein sequence ID" value="RBP68895.1"/>
    <property type="molecule type" value="Genomic_DNA"/>
</dbReference>